<dbReference type="GeneID" id="16025753"/>
<dbReference type="EMBL" id="CP004145">
    <property type="protein sequence ID" value="AGO61547.1"/>
    <property type="molecule type" value="Genomic_DNA"/>
</dbReference>
<dbReference type="GO" id="GO:0006313">
    <property type="term" value="P:DNA transposition"/>
    <property type="evidence" value="ECO:0007669"/>
    <property type="project" value="InterPro"/>
</dbReference>
<dbReference type="Gene3D" id="3.30.70.1290">
    <property type="entry name" value="Transposase IS200-like"/>
    <property type="match status" value="1"/>
</dbReference>
<evidence type="ECO:0000313" key="2">
    <source>
        <dbReference type="EMBL" id="AGO61547.1"/>
    </source>
</evidence>
<gene>
    <name evidence="2" type="ORF">FACI_IFERC00001G1567</name>
</gene>
<sequence length="133" mass="16034">MVSERWTRSNKSVYNLGYHIIWCPKYRRNVLVNGIDVRLKELLNYKAQELKIEIKEMEVMPDHIHIFIKADPVLSPHYIIQQFKGYTSRILRQEFPVLKRKLPTLWTRSYYIESVGHISESVVRKYIEEQKKV</sequence>
<dbReference type="SUPFAM" id="SSF143422">
    <property type="entry name" value="Transposase IS200-like"/>
    <property type="match status" value="1"/>
</dbReference>
<dbReference type="NCBIfam" id="NF033573">
    <property type="entry name" value="transpos_IS200"/>
    <property type="match status" value="1"/>
</dbReference>
<dbReference type="Pfam" id="PF01797">
    <property type="entry name" value="Y1_Tnp"/>
    <property type="match status" value="1"/>
</dbReference>
<dbReference type="PANTHER" id="PTHR33360">
    <property type="entry name" value="TRANSPOSASE FOR INSERTION SEQUENCE ELEMENT IS200"/>
    <property type="match status" value="1"/>
</dbReference>
<organism evidence="2 3">
    <name type="scientific">Ferroplasma acidarmanus Fer1</name>
    <dbReference type="NCBI Taxonomy" id="333146"/>
    <lineage>
        <taxon>Archaea</taxon>
        <taxon>Methanobacteriati</taxon>
        <taxon>Thermoplasmatota</taxon>
        <taxon>Thermoplasmata</taxon>
        <taxon>Thermoplasmatales</taxon>
        <taxon>Ferroplasmaceae</taxon>
        <taxon>Ferroplasma</taxon>
    </lineage>
</organism>
<dbReference type="Proteomes" id="UP000014660">
    <property type="component" value="Chromosome"/>
</dbReference>
<name>S0ARW8_FERAC</name>
<proteinExistence type="predicted"/>
<keyword evidence="3" id="KW-1185">Reference proteome</keyword>
<dbReference type="InterPro" id="IPR036515">
    <property type="entry name" value="Transposase_17_sf"/>
</dbReference>
<dbReference type="KEGG" id="fac:FACI_IFERC01G1567"/>
<evidence type="ECO:0000313" key="3">
    <source>
        <dbReference type="Proteomes" id="UP000014660"/>
    </source>
</evidence>
<dbReference type="PATRIC" id="fig|333146.12.peg.1594"/>
<dbReference type="PANTHER" id="PTHR33360:SF2">
    <property type="entry name" value="TRANSPOSASE FOR INSERTION SEQUENCE ELEMENT IS200"/>
    <property type="match status" value="1"/>
</dbReference>
<protein>
    <submittedName>
        <fullName evidence="2">Transposase IS200-family protein</fullName>
    </submittedName>
</protein>
<dbReference type="SMART" id="SM01321">
    <property type="entry name" value="Y1_Tnp"/>
    <property type="match status" value="1"/>
</dbReference>
<dbReference type="AlphaFoldDB" id="S0ARW8"/>
<dbReference type="GO" id="GO:0004803">
    <property type="term" value="F:transposase activity"/>
    <property type="evidence" value="ECO:0007669"/>
    <property type="project" value="InterPro"/>
</dbReference>
<dbReference type="InterPro" id="IPR002686">
    <property type="entry name" value="Transposase_17"/>
</dbReference>
<reference evidence="2 3" key="1">
    <citation type="journal article" date="2007" name="Proc. Natl. Acad. Sci. U.S.A.">
        <title>Genome dynamics in a natural archaeal population.</title>
        <authorList>
            <person name="Allen E.E."/>
            <person name="Tyson G.W."/>
            <person name="Whitaker R.J."/>
            <person name="Detter J.C."/>
            <person name="Richardson P.M."/>
            <person name="Banfield J.F."/>
        </authorList>
    </citation>
    <scope>NUCLEOTIDE SEQUENCE [LARGE SCALE GENOMIC DNA]</scope>
    <source>
        <strain evidence="3">fer1</strain>
    </source>
</reference>
<evidence type="ECO:0000259" key="1">
    <source>
        <dbReference type="SMART" id="SM01321"/>
    </source>
</evidence>
<accession>S0ARW8</accession>
<dbReference type="GO" id="GO:0003677">
    <property type="term" value="F:DNA binding"/>
    <property type="evidence" value="ECO:0007669"/>
    <property type="project" value="InterPro"/>
</dbReference>
<feature type="domain" description="Transposase IS200-like" evidence="1">
    <location>
        <begin position="13"/>
        <end position="130"/>
    </location>
</feature>
<dbReference type="HOGENOM" id="CLU_101320_2_0_2"/>
<dbReference type="RefSeq" id="WP_009887604.1">
    <property type="nucleotide sequence ID" value="NC_021592.1"/>
</dbReference>